<dbReference type="InterPro" id="IPR016174">
    <property type="entry name" value="Di-haem_cyt_TM"/>
</dbReference>
<keyword evidence="1" id="KW-0732">Signal</keyword>
<dbReference type="InterPro" id="IPR005797">
    <property type="entry name" value="Cyt_b/b6_N"/>
</dbReference>
<dbReference type="PANTHER" id="PTHR35038">
    <property type="entry name" value="DISSIMILATORY SULFITE REDUCTASE SIRA"/>
    <property type="match status" value="1"/>
</dbReference>
<dbReference type="Pfam" id="PF00033">
    <property type="entry name" value="Cytochrome_B"/>
    <property type="match status" value="1"/>
</dbReference>
<dbReference type="InterPro" id="IPR036280">
    <property type="entry name" value="Multihaem_cyt_sf"/>
</dbReference>
<evidence type="ECO:0000313" key="4">
    <source>
        <dbReference type="EMBL" id="HGT46933.1"/>
    </source>
</evidence>
<feature type="transmembrane region" description="Helical" evidence="2">
    <location>
        <begin position="20"/>
        <end position="40"/>
    </location>
</feature>
<protein>
    <recommendedName>
        <fullName evidence="3">Cytochrome b/b6 N-terminal region profile domain-containing protein</fullName>
    </recommendedName>
</protein>
<dbReference type="GO" id="GO:0022904">
    <property type="term" value="P:respiratory electron transport chain"/>
    <property type="evidence" value="ECO:0007669"/>
    <property type="project" value="InterPro"/>
</dbReference>
<accession>A0A832DF05</accession>
<organism evidence="4">
    <name type="scientific">Ignavibacterium album</name>
    <dbReference type="NCBI Taxonomy" id="591197"/>
    <lineage>
        <taxon>Bacteria</taxon>
        <taxon>Pseudomonadati</taxon>
        <taxon>Ignavibacteriota</taxon>
        <taxon>Ignavibacteria</taxon>
        <taxon>Ignavibacteriales</taxon>
        <taxon>Ignavibacteriaceae</taxon>
        <taxon>Ignavibacterium</taxon>
    </lineage>
</organism>
<feature type="transmembrane region" description="Helical" evidence="2">
    <location>
        <begin position="160"/>
        <end position="178"/>
    </location>
</feature>
<comment type="caution">
    <text evidence="4">The sequence shown here is derived from an EMBL/GenBank/DDBJ whole genome shotgun (WGS) entry which is preliminary data.</text>
</comment>
<dbReference type="Gene3D" id="1.20.810.10">
    <property type="entry name" value="Cytochrome Bc1 Complex, Chain C"/>
    <property type="match status" value="1"/>
</dbReference>
<dbReference type="InterPro" id="IPR051829">
    <property type="entry name" value="Multiheme_Cytochr_ET"/>
</dbReference>
<gene>
    <name evidence="4" type="ORF">ENS56_02750</name>
</gene>
<reference evidence="4" key="1">
    <citation type="journal article" date="2020" name="mSystems">
        <title>Genome- and Community-Level Interaction Insights into Carbon Utilization and Element Cycling Functions of Hydrothermarchaeota in Hydrothermal Sediment.</title>
        <authorList>
            <person name="Zhou Z."/>
            <person name="Liu Y."/>
            <person name="Xu W."/>
            <person name="Pan J."/>
            <person name="Luo Z.H."/>
            <person name="Li M."/>
        </authorList>
    </citation>
    <scope>NUCLEOTIDE SEQUENCE [LARGE SCALE GENOMIC DNA]</scope>
    <source>
        <strain evidence="4">SpSt-500</strain>
    </source>
</reference>
<name>A0A832DF05_9BACT</name>
<dbReference type="EMBL" id="DSVI01000004">
    <property type="protein sequence ID" value="HGT46933.1"/>
    <property type="molecule type" value="Genomic_DNA"/>
</dbReference>
<keyword evidence="2" id="KW-1133">Transmembrane helix</keyword>
<dbReference type="GO" id="GO:0009055">
    <property type="term" value="F:electron transfer activity"/>
    <property type="evidence" value="ECO:0007669"/>
    <property type="project" value="InterPro"/>
</dbReference>
<dbReference type="SUPFAM" id="SSF81342">
    <property type="entry name" value="Transmembrane di-heme cytochromes"/>
    <property type="match status" value="1"/>
</dbReference>
<evidence type="ECO:0000259" key="3">
    <source>
        <dbReference type="PROSITE" id="PS51002"/>
    </source>
</evidence>
<keyword evidence="2" id="KW-0812">Transmembrane</keyword>
<dbReference type="PANTHER" id="PTHR35038:SF8">
    <property type="entry name" value="C-TYPE POLYHEME CYTOCHROME OMCC"/>
    <property type="match status" value="1"/>
</dbReference>
<feature type="transmembrane region" description="Helical" evidence="2">
    <location>
        <begin position="263"/>
        <end position="285"/>
    </location>
</feature>
<dbReference type="PROSITE" id="PS51002">
    <property type="entry name" value="CYTB_NTER"/>
    <property type="match status" value="1"/>
</dbReference>
<dbReference type="GO" id="GO:0016020">
    <property type="term" value="C:membrane"/>
    <property type="evidence" value="ECO:0007669"/>
    <property type="project" value="InterPro"/>
</dbReference>
<evidence type="ECO:0000256" key="2">
    <source>
        <dbReference type="SAM" id="Phobius"/>
    </source>
</evidence>
<dbReference type="SUPFAM" id="SSF48695">
    <property type="entry name" value="Multiheme cytochromes"/>
    <property type="match status" value="1"/>
</dbReference>
<sequence length="971" mass="110566">MPEVLKEKFKPLFNFWNLPFGNVATASFIIAVLSGVFLALPFDVKNPYESISLFLLTNPPAVFFRNVHYWSAQLFLIFTVLHIIDHLRRKTEYKLKDGVWFRLTLLLFFSFYVMISGFILKADADSQQALRIFESLLNEIPFIGKSISLTLLGSEGDFQIIYVNHIATATIILSIIIIEHSKIIWPKLSVFIYSLLSSVLLGYIFSPILHDGLHPVVKGPWYFVGIQEILHWISYTQLVIILTFILFLLFYLLKKFPERISSLIKKVFVSFGLIYLILTIIGYYFRGENWEFVLPWNNTYNFVSDFQPLSGFADIEVENISYDKFKTILGRKEGCIVCHQMSGFEDSHNPNAIGCYSCHRGNAFSLNKNAAHSGMILIPGNLNYAQLTCGTSQCHPDIFPRVNNSIMSTLSGIVSVNRFVFDESNSPTMLNHIKDIKHSDADSHLRNLCASCHLGNEKTEYGPVNELSRGGGCNACHLNYSNEAFEQLNNFKKSKVKGQKSNDKKIEFPKIHPQLSLKISNDHCFGCHSRSGRISTNYEGWFETLLNDNEIIGFSHSVPILSGSESIGQKLNQVQLDEKEYRLLMDGRVFQKAEEDVHHKAGMECIDCHIAQEIMGDGNLYKHKEEQVKIQCTDCHSNQIKSVSYNELDYESRKIIDIRKSFKSDAKFISTQNGNLALTNSYITKNGIRYLITKDKKDSLTIKPPAFICTEGKSHQRLSCNSCHTQWVSYCVGCHTTYNQNEEGFDLLDNKDIIGSWMETPSDFYVDYPVLGIKKDKSGKEIIDTFIPGMIIKLENLKTDKNKKIFKRLFAPTFSHTINKSGRSCKSCHNNPLALGYGKGKLSYIIVDRETNSQAELVSASSNSKNRTVIPKQVRNDKSIYLGKWIFEPQFSNNKEDNLPKDAWIGFMQTRDKSSTTRANARPFTVEEQQRILLVGACLNCHEENSSIIKESLIDFDKVLNRVSDKCVVTF</sequence>
<feature type="transmembrane region" description="Helical" evidence="2">
    <location>
        <begin position="229"/>
        <end position="251"/>
    </location>
</feature>
<dbReference type="Gene3D" id="1.10.1130.10">
    <property type="entry name" value="Flavocytochrome C3, Chain A"/>
    <property type="match status" value="1"/>
</dbReference>
<dbReference type="GO" id="GO:0016491">
    <property type="term" value="F:oxidoreductase activity"/>
    <property type="evidence" value="ECO:0007669"/>
    <property type="project" value="InterPro"/>
</dbReference>
<dbReference type="AlphaFoldDB" id="A0A832DF05"/>
<feature type="domain" description="Cytochrome b/b6 N-terminal region profile" evidence="3">
    <location>
        <begin position="1"/>
        <end position="217"/>
    </location>
</feature>
<evidence type="ECO:0000256" key="1">
    <source>
        <dbReference type="ARBA" id="ARBA00022729"/>
    </source>
</evidence>
<proteinExistence type="predicted"/>
<feature type="transmembrane region" description="Helical" evidence="2">
    <location>
        <begin position="190"/>
        <end position="209"/>
    </location>
</feature>
<keyword evidence="2" id="KW-0472">Membrane</keyword>
<feature type="transmembrane region" description="Helical" evidence="2">
    <location>
        <begin position="99"/>
        <end position="120"/>
    </location>
</feature>
<dbReference type="InterPro" id="IPR027387">
    <property type="entry name" value="Cytb/b6-like_sf"/>
</dbReference>